<protein>
    <submittedName>
        <fullName evidence="4">Photosynthetic reaction center subunit H</fullName>
    </submittedName>
</protein>
<dbReference type="InterPro" id="IPR015810">
    <property type="entry name" value="Photo_RC_H_N"/>
</dbReference>
<dbReference type="NCBIfam" id="TIGR01150">
    <property type="entry name" value="puhA"/>
    <property type="match status" value="1"/>
</dbReference>
<reference evidence="4 5" key="1">
    <citation type="submission" date="2022-06" db="EMBL/GenBank/DDBJ databases">
        <title>Endosaccharibacter gen. nov., sp. nov., endophytic bacteria isolated from sugarcane.</title>
        <authorList>
            <person name="Pitiwittayakul N."/>
            <person name="Yukphan P."/>
            <person name="Charoenyingcharoen P."/>
            <person name="Tanasupawat S."/>
        </authorList>
    </citation>
    <scope>NUCLEOTIDE SEQUENCE [LARGE SCALE GENOMIC DNA]</scope>
    <source>
        <strain evidence="4 5">KSS8</strain>
    </source>
</reference>
<evidence type="ECO:0000259" key="3">
    <source>
        <dbReference type="Pfam" id="PF05239"/>
    </source>
</evidence>
<dbReference type="Gene3D" id="4.10.540.10">
    <property type="entry name" value="Photosynthetic reaction centre, H subunit, N-terminal domain"/>
    <property type="match status" value="1"/>
</dbReference>
<dbReference type="RefSeq" id="WP_422862933.1">
    <property type="nucleotide sequence ID" value="NZ_JAMSKV010000002.1"/>
</dbReference>
<dbReference type="EMBL" id="JAMSKV010000002">
    <property type="protein sequence ID" value="MCQ8277489.1"/>
    <property type="molecule type" value="Genomic_DNA"/>
</dbReference>
<keyword evidence="1" id="KW-0472">Membrane</keyword>
<proteinExistence type="predicted"/>
<dbReference type="InterPro" id="IPR037097">
    <property type="entry name" value="Photo_RC_H_N_sf"/>
</dbReference>
<name>A0ABT1W3P8_9PROT</name>
<sequence length="263" mass="29219">MSAAITGYVDVAQIALYLFWGFFLALVIYIRREDKREGYPLVAEGQQRFVQGPIEGFPPTPAPKFFRLKEGTLSPAPQTVPPDGPVVGAVPAQSHPGAPLIPTGDPLRDGVGPAAWSMRRDIPLRTWRGQNIMRPLRLATDYSVSRFSTDPHGWPVIGLDGVVAGHVVDLWIDDEENDTRYLEIALVAAIDLTERRVLVPHPFVRYDRRRQRVVVRALHAAQFAHVPALANPDQVTAREEDRLVGYYGGGLLYGTRNRMGPLL</sequence>
<keyword evidence="1" id="KW-0812">Transmembrane</keyword>
<dbReference type="Proteomes" id="UP001524587">
    <property type="component" value="Unassembled WGS sequence"/>
</dbReference>
<dbReference type="Pfam" id="PF03967">
    <property type="entry name" value="PRCH"/>
    <property type="match status" value="1"/>
</dbReference>
<feature type="domain" description="Photosynthetic reaction centre H subunit N-terminal" evidence="2">
    <location>
        <begin position="4"/>
        <end position="137"/>
    </location>
</feature>
<evidence type="ECO:0000313" key="4">
    <source>
        <dbReference type="EMBL" id="MCQ8277489.1"/>
    </source>
</evidence>
<gene>
    <name evidence="4" type="primary">puhA</name>
    <name evidence="4" type="ORF">NFI95_03370</name>
</gene>
<evidence type="ECO:0000256" key="1">
    <source>
        <dbReference type="SAM" id="Phobius"/>
    </source>
</evidence>
<dbReference type="InterPro" id="IPR011033">
    <property type="entry name" value="PRC_barrel-like_sf"/>
</dbReference>
<feature type="transmembrane region" description="Helical" evidence="1">
    <location>
        <begin position="12"/>
        <end position="30"/>
    </location>
</feature>
<keyword evidence="1" id="KW-1133">Transmembrane helix</keyword>
<dbReference type="InterPro" id="IPR005652">
    <property type="entry name" value="Photo_RC_H"/>
</dbReference>
<keyword evidence="5" id="KW-1185">Reference proteome</keyword>
<evidence type="ECO:0000259" key="2">
    <source>
        <dbReference type="Pfam" id="PF03967"/>
    </source>
</evidence>
<dbReference type="SUPFAM" id="SSF81490">
    <property type="entry name" value="Photosystem II reaction centre subunit H, transmembrane region"/>
    <property type="match status" value="1"/>
</dbReference>
<dbReference type="InterPro" id="IPR014747">
    <property type="entry name" value="Bac_photo_RC_H_C"/>
</dbReference>
<organism evidence="4 5">
    <name type="scientific">Endosaccharibacter trunci</name>
    <dbReference type="NCBI Taxonomy" id="2812733"/>
    <lineage>
        <taxon>Bacteria</taxon>
        <taxon>Pseudomonadati</taxon>
        <taxon>Pseudomonadota</taxon>
        <taxon>Alphaproteobacteria</taxon>
        <taxon>Acetobacterales</taxon>
        <taxon>Acetobacteraceae</taxon>
        <taxon>Endosaccharibacter</taxon>
    </lineage>
</organism>
<feature type="domain" description="PRC-barrel" evidence="3">
    <location>
        <begin position="147"/>
        <end position="218"/>
    </location>
</feature>
<dbReference type="SUPFAM" id="SSF50346">
    <property type="entry name" value="PRC-barrel domain"/>
    <property type="match status" value="1"/>
</dbReference>
<comment type="caution">
    <text evidence="4">The sequence shown here is derived from an EMBL/GenBank/DDBJ whole genome shotgun (WGS) entry which is preliminary data.</text>
</comment>
<evidence type="ECO:0000313" key="5">
    <source>
        <dbReference type="Proteomes" id="UP001524587"/>
    </source>
</evidence>
<dbReference type="Pfam" id="PF05239">
    <property type="entry name" value="PRC"/>
    <property type="match status" value="1"/>
</dbReference>
<dbReference type="InterPro" id="IPR027275">
    <property type="entry name" value="PRC-brl_dom"/>
</dbReference>
<dbReference type="Gene3D" id="3.90.50.10">
    <property type="entry name" value="Photosynthetic Reaction Center, subunit H, domain 2"/>
    <property type="match status" value="1"/>
</dbReference>
<accession>A0ABT1W3P8</accession>